<dbReference type="EMBL" id="AP024329">
    <property type="protein sequence ID" value="BCQ35911.1"/>
    <property type="molecule type" value="Genomic_DNA"/>
</dbReference>
<keyword evidence="2" id="KW-1185">Reference proteome</keyword>
<proteinExistence type="predicted"/>
<evidence type="ECO:0008006" key="3">
    <source>
        <dbReference type="Google" id="ProtNLM"/>
    </source>
</evidence>
<name>A0ABM7N335_ERWRD</name>
<gene>
    <name evidence="1" type="ORF">ERHA53_32540</name>
</gene>
<dbReference type="Proteomes" id="UP000677515">
    <property type="component" value="Chromosome"/>
</dbReference>
<dbReference type="Gene3D" id="2.60.120.10">
    <property type="entry name" value="Jelly Rolls"/>
    <property type="match status" value="1"/>
</dbReference>
<dbReference type="RefSeq" id="WP_167863577.1">
    <property type="nucleotide sequence ID" value="NZ_AP024329.1"/>
</dbReference>
<dbReference type="PANTHER" id="PTHR36440:SF1">
    <property type="entry name" value="PUTATIVE (AFU_ORTHOLOGUE AFUA_8G07350)-RELATED"/>
    <property type="match status" value="1"/>
</dbReference>
<evidence type="ECO:0000313" key="2">
    <source>
        <dbReference type="Proteomes" id="UP000677515"/>
    </source>
</evidence>
<accession>A0ABM7N335</accession>
<protein>
    <recommendedName>
        <fullName evidence="3">Cupin type-1 domain-containing protein</fullName>
    </recommendedName>
</protein>
<dbReference type="PANTHER" id="PTHR36440">
    <property type="entry name" value="PUTATIVE (AFU_ORTHOLOGUE AFUA_8G07350)-RELATED"/>
    <property type="match status" value="1"/>
</dbReference>
<dbReference type="InterPro" id="IPR014710">
    <property type="entry name" value="RmlC-like_jellyroll"/>
</dbReference>
<reference evidence="1 2" key="1">
    <citation type="submission" date="2021-01" db="EMBL/GenBank/DDBJ databases">
        <title>Complete genome sequence of Erwinia rhapontici MAFF 311153.</title>
        <authorList>
            <person name="Morohoshi T."/>
            <person name="Someya N."/>
        </authorList>
    </citation>
    <scope>NUCLEOTIDE SEQUENCE [LARGE SCALE GENOMIC DNA]</scope>
    <source>
        <strain evidence="1 2">MAFF 311153</strain>
    </source>
</reference>
<sequence length="234" mass="26118">MKMELMNTERDFSEWAIDAEENAAVFSQITHDPNPLVVNGEPEGASIKFLRTGKSTDGRYLMAEVEVPPGSGPPLHVHTQTDEWFYTPEGGVVMLMGTKKYDDLDNPPDISGRDTIRMVPMKKGSLVFGPRHSIHGYLNVTDKTIIVQLIWTPDTEKKSILGYFESITKPILPGLKGAKNNPIVQLKAVSEARDYGMMFSTGFWKYAERVEDGEAPFGKNMSELITLINPAKVR</sequence>
<evidence type="ECO:0000313" key="1">
    <source>
        <dbReference type="EMBL" id="BCQ35911.1"/>
    </source>
</evidence>
<dbReference type="InterPro" id="IPR053146">
    <property type="entry name" value="QDO-like"/>
</dbReference>
<dbReference type="SUPFAM" id="SSF51182">
    <property type="entry name" value="RmlC-like cupins"/>
    <property type="match status" value="1"/>
</dbReference>
<dbReference type="CDD" id="cd20291">
    <property type="entry name" value="cupin_CucA-like"/>
    <property type="match status" value="1"/>
</dbReference>
<dbReference type="InterPro" id="IPR011051">
    <property type="entry name" value="RmlC_Cupin_sf"/>
</dbReference>
<organism evidence="1 2">
    <name type="scientific">Erwinia rhapontici</name>
    <name type="common">Pectobacterium rhapontici</name>
    <dbReference type="NCBI Taxonomy" id="55212"/>
    <lineage>
        <taxon>Bacteria</taxon>
        <taxon>Pseudomonadati</taxon>
        <taxon>Pseudomonadota</taxon>
        <taxon>Gammaproteobacteria</taxon>
        <taxon>Enterobacterales</taxon>
        <taxon>Erwiniaceae</taxon>
        <taxon>Erwinia</taxon>
    </lineage>
</organism>